<feature type="transmembrane region" description="Helical" evidence="8">
    <location>
        <begin position="120"/>
        <end position="143"/>
    </location>
</feature>
<evidence type="ECO:0000256" key="6">
    <source>
        <dbReference type="ARBA" id="ARBA00022989"/>
    </source>
</evidence>
<feature type="transmembrane region" description="Helical" evidence="8">
    <location>
        <begin position="155"/>
        <end position="176"/>
    </location>
</feature>
<evidence type="ECO:0000256" key="1">
    <source>
        <dbReference type="ARBA" id="ARBA00004651"/>
    </source>
</evidence>
<sequence>MFAQLLAVMAPVFAGAGVGFFWVRLGQPYPTGFITKLVLNVGTPCLIISSLASTHVDPDAFYRMAGATIIMLGALTVVALIISRVFSIAWQVILPPTLFPNTGNMGLPVMMYAFKDTNGFPLAIAIFVVVSLAQFIVGGFTASRHPLKSLARMPTIYAIIIALLLMAFEITLPLWLRNSIDLLAGFTIPMMLITLGVSLASIRASNLKNAMLFSIARVIIAGSLAAGVGYMLDLPMVARYILIAMMCMPVAVYNYLFAQKSGRSPEFVASLVLCSTLLSFIYMPLLLGFFMHRM</sequence>
<keyword evidence="5 8" id="KW-0812">Transmembrane</keyword>
<proteinExistence type="inferred from homology"/>
<name>A0AA41ZFE4_9GAMM</name>
<feature type="transmembrane region" description="Helical" evidence="8">
    <location>
        <begin position="182"/>
        <end position="202"/>
    </location>
</feature>
<comment type="similarity">
    <text evidence="2">Belongs to the auxin efflux carrier (TC 2.A.69) family.</text>
</comment>
<dbReference type="AlphaFoldDB" id="A0AA41ZFE4"/>
<evidence type="ECO:0000256" key="3">
    <source>
        <dbReference type="ARBA" id="ARBA00022448"/>
    </source>
</evidence>
<keyword evidence="6 8" id="KW-1133">Transmembrane helix</keyword>
<evidence type="ECO:0000256" key="2">
    <source>
        <dbReference type="ARBA" id="ARBA00010145"/>
    </source>
</evidence>
<dbReference type="Gene3D" id="1.20.1530.20">
    <property type="match status" value="1"/>
</dbReference>
<evidence type="ECO:0000256" key="5">
    <source>
        <dbReference type="ARBA" id="ARBA00022692"/>
    </source>
</evidence>
<evidence type="ECO:0000313" key="10">
    <source>
        <dbReference type="Proteomes" id="UP001165678"/>
    </source>
</evidence>
<dbReference type="GO" id="GO:0005886">
    <property type="term" value="C:plasma membrane"/>
    <property type="evidence" value="ECO:0007669"/>
    <property type="project" value="UniProtKB-SubCell"/>
</dbReference>
<keyword evidence="7 8" id="KW-0472">Membrane</keyword>
<evidence type="ECO:0000313" key="9">
    <source>
        <dbReference type="EMBL" id="MCX2522888.1"/>
    </source>
</evidence>
<feature type="transmembrane region" description="Helical" evidence="8">
    <location>
        <begin position="268"/>
        <end position="291"/>
    </location>
</feature>
<reference evidence="9" key="1">
    <citation type="submission" date="2022-11" db="EMBL/GenBank/DDBJ databases">
        <title>Larsenimonas rhizosphaerae sp. nov., isolated from a tidal mudflat.</title>
        <authorList>
            <person name="Lee S.D."/>
            <person name="Kim I.S."/>
        </authorList>
    </citation>
    <scope>NUCLEOTIDE SEQUENCE</scope>
    <source>
        <strain evidence="9">GH2-1</strain>
    </source>
</reference>
<evidence type="ECO:0000256" key="7">
    <source>
        <dbReference type="ARBA" id="ARBA00023136"/>
    </source>
</evidence>
<dbReference type="Proteomes" id="UP001165678">
    <property type="component" value="Unassembled WGS sequence"/>
</dbReference>
<dbReference type="InterPro" id="IPR038770">
    <property type="entry name" value="Na+/solute_symporter_sf"/>
</dbReference>
<dbReference type="PANTHER" id="PTHR36838">
    <property type="entry name" value="AUXIN EFFLUX CARRIER FAMILY PROTEIN"/>
    <property type="match status" value="1"/>
</dbReference>
<comment type="caution">
    <text evidence="9">The sequence shown here is derived from an EMBL/GenBank/DDBJ whole genome shotgun (WGS) entry which is preliminary data.</text>
</comment>
<dbReference type="RefSeq" id="WP_250936164.1">
    <property type="nucleotide sequence ID" value="NZ_JAMLJK010000001.1"/>
</dbReference>
<evidence type="ECO:0000256" key="8">
    <source>
        <dbReference type="SAM" id="Phobius"/>
    </source>
</evidence>
<dbReference type="GO" id="GO:0055085">
    <property type="term" value="P:transmembrane transport"/>
    <property type="evidence" value="ECO:0007669"/>
    <property type="project" value="InterPro"/>
</dbReference>
<feature type="transmembrane region" description="Helical" evidence="8">
    <location>
        <begin position="60"/>
        <end position="81"/>
    </location>
</feature>
<feature type="transmembrane region" description="Helical" evidence="8">
    <location>
        <begin position="93"/>
        <end position="114"/>
    </location>
</feature>
<gene>
    <name evidence="9" type="ORF">OQ287_01405</name>
</gene>
<keyword evidence="10" id="KW-1185">Reference proteome</keyword>
<keyword evidence="3" id="KW-0813">Transport</keyword>
<accession>A0AA41ZFE4</accession>
<comment type="subcellular location">
    <subcellularLocation>
        <location evidence="1">Cell membrane</location>
        <topology evidence="1">Multi-pass membrane protein</topology>
    </subcellularLocation>
</comment>
<organism evidence="9 10">
    <name type="scientific">Larsenimonas rhizosphaerae</name>
    <dbReference type="NCBI Taxonomy" id="2944682"/>
    <lineage>
        <taxon>Bacteria</taxon>
        <taxon>Pseudomonadati</taxon>
        <taxon>Pseudomonadota</taxon>
        <taxon>Gammaproteobacteria</taxon>
        <taxon>Oceanospirillales</taxon>
        <taxon>Halomonadaceae</taxon>
        <taxon>Larsenimonas</taxon>
    </lineage>
</organism>
<dbReference type="InterPro" id="IPR004776">
    <property type="entry name" value="Mem_transp_PIN-like"/>
</dbReference>
<feature type="transmembrane region" description="Helical" evidence="8">
    <location>
        <begin position="6"/>
        <end position="25"/>
    </location>
</feature>
<protein>
    <submittedName>
        <fullName evidence="9">AEC family transporter</fullName>
    </submittedName>
</protein>
<feature type="transmembrane region" description="Helical" evidence="8">
    <location>
        <begin position="238"/>
        <end position="256"/>
    </location>
</feature>
<feature type="transmembrane region" description="Helical" evidence="8">
    <location>
        <begin position="37"/>
        <end position="54"/>
    </location>
</feature>
<keyword evidence="4" id="KW-1003">Cell membrane</keyword>
<feature type="transmembrane region" description="Helical" evidence="8">
    <location>
        <begin position="214"/>
        <end position="232"/>
    </location>
</feature>
<evidence type="ECO:0000256" key="4">
    <source>
        <dbReference type="ARBA" id="ARBA00022475"/>
    </source>
</evidence>
<dbReference type="PANTHER" id="PTHR36838:SF1">
    <property type="entry name" value="SLR1864 PROTEIN"/>
    <property type="match status" value="1"/>
</dbReference>
<dbReference type="Pfam" id="PF03547">
    <property type="entry name" value="Mem_trans"/>
    <property type="match status" value="1"/>
</dbReference>
<dbReference type="EMBL" id="JAPIVE010000001">
    <property type="protein sequence ID" value="MCX2522888.1"/>
    <property type="molecule type" value="Genomic_DNA"/>
</dbReference>